<feature type="transmembrane region" description="Helical" evidence="2">
    <location>
        <begin position="135"/>
        <end position="152"/>
    </location>
</feature>
<feature type="compositionally biased region" description="Basic residues" evidence="1">
    <location>
        <begin position="290"/>
        <end position="301"/>
    </location>
</feature>
<keyword evidence="2" id="KW-1133">Transmembrane helix</keyword>
<dbReference type="RefSeq" id="WP_189651875.1">
    <property type="nucleotide sequence ID" value="NZ_BMRC01000022.1"/>
</dbReference>
<reference evidence="3 4" key="1">
    <citation type="submission" date="2024-09" db="EMBL/GenBank/DDBJ databases">
        <authorList>
            <person name="Sun Q."/>
            <person name="Mori K."/>
        </authorList>
    </citation>
    <scope>NUCLEOTIDE SEQUENCE [LARGE SCALE GENOMIC DNA]</scope>
    <source>
        <strain evidence="3 4">CCM 3426</strain>
    </source>
</reference>
<gene>
    <name evidence="3" type="ORF">ACFFV7_48840</name>
</gene>
<keyword evidence="2" id="KW-0472">Membrane</keyword>
<evidence type="ECO:0000313" key="3">
    <source>
        <dbReference type="EMBL" id="MFB9209166.1"/>
    </source>
</evidence>
<feature type="compositionally biased region" description="Basic residues" evidence="1">
    <location>
        <begin position="272"/>
        <end position="282"/>
    </location>
</feature>
<accession>A0ABV5IX76</accession>
<name>A0ABV5IX76_9ACTN</name>
<feature type="transmembrane region" description="Helical" evidence="2">
    <location>
        <begin position="106"/>
        <end position="123"/>
    </location>
</feature>
<sequence>MTSPRRGLGRIVGGGGPGGLPPMPGGGGFGGQAGPLRMFNEVVGGQISWLLPLALLIVVAAALFAASAMRRRVAVVPAVRGGWLLWGGWLLVNAVVFSFASGIFHSYYTTMLAPAIGALVGAGTVELSRHRRGRVAAAGAVVVSAAWAWALISRDTSWHGWLRYAVLAAAITAIALLLAGTRTARTRSVVAVAVLVPALLAPGTWSLAHAFGPPDATGVNPAAGPSSGFGGRMPPAGRRDGSGDGPPGPPPVAGGPMGGRRTHRRATQDPRLRRRPLRRGPHQARDQHPRHGCRRVHHEQR</sequence>
<evidence type="ECO:0000256" key="2">
    <source>
        <dbReference type="SAM" id="Phobius"/>
    </source>
</evidence>
<keyword evidence="2" id="KW-0812">Transmembrane</keyword>
<organism evidence="3 4">
    <name type="scientific">Nonomuraea spiralis</name>
    <dbReference type="NCBI Taxonomy" id="46182"/>
    <lineage>
        <taxon>Bacteria</taxon>
        <taxon>Bacillati</taxon>
        <taxon>Actinomycetota</taxon>
        <taxon>Actinomycetes</taxon>
        <taxon>Streptosporangiales</taxon>
        <taxon>Streptosporangiaceae</taxon>
        <taxon>Nonomuraea</taxon>
    </lineage>
</organism>
<comment type="caution">
    <text evidence="3">The sequence shown here is derived from an EMBL/GenBank/DDBJ whole genome shotgun (WGS) entry which is preliminary data.</text>
</comment>
<proteinExistence type="predicted"/>
<evidence type="ECO:0000313" key="4">
    <source>
        <dbReference type="Proteomes" id="UP001589647"/>
    </source>
</evidence>
<dbReference type="EMBL" id="JBHMEI010000095">
    <property type="protein sequence ID" value="MFB9209166.1"/>
    <property type="molecule type" value="Genomic_DNA"/>
</dbReference>
<feature type="transmembrane region" description="Helical" evidence="2">
    <location>
        <begin position="47"/>
        <end position="69"/>
    </location>
</feature>
<protein>
    <submittedName>
        <fullName evidence="3">Uncharacterized protein</fullName>
    </submittedName>
</protein>
<keyword evidence="4" id="KW-1185">Reference proteome</keyword>
<feature type="transmembrane region" description="Helical" evidence="2">
    <location>
        <begin position="190"/>
        <end position="211"/>
    </location>
</feature>
<dbReference type="Proteomes" id="UP001589647">
    <property type="component" value="Unassembled WGS sequence"/>
</dbReference>
<feature type="transmembrane region" description="Helical" evidence="2">
    <location>
        <begin position="81"/>
        <end position="100"/>
    </location>
</feature>
<feature type="region of interest" description="Disordered" evidence="1">
    <location>
        <begin position="218"/>
        <end position="301"/>
    </location>
</feature>
<feature type="transmembrane region" description="Helical" evidence="2">
    <location>
        <begin position="158"/>
        <end position="178"/>
    </location>
</feature>
<evidence type="ECO:0000256" key="1">
    <source>
        <dbReference type="SAM" id="MobiDB-lite"/>
    </source>
</evidence>